<proteinExistence type="inferred from homology"/>
<dbReference type="InterPro" id="IPR006671">
    <property type="entry name" value="Cyclin_N"/>
</dbReference>
<feature type="region of interest" description="Disordered" evidence="2">
    <location>
        <begin position="288"/>
        <end position="387"/>
    </location>
</feature>
<dbReference type="InterPro" id="IPR013763">
    <property type="entry name" value="Cyclin-like_dom"/>
</dbReference>
<sequence length="387" mass="42399">MAAAAEDHVASLVCLENVNYNARVLTQPQTNRPNPWQVTRVLCKHEADYLPRAAATQRNGEPPNDPNYLSASSCAIVKPHMREMLGLWMCQVCAFREADLFPSAISVCDRFLARFNLTSDDQIQLVGAASLHLASKLRETEPMTTSEVLYYTDDSYSVDNMRDIETIILDTLQFDLISVTPGHFLDAFITILQVPVELEQSVKTDALRRINMALIGNELLSVRPSVIAASCLVASLSSASLPVDGALFGNLCQAMACEPSYLVSCMNKSIEAWTKHYAAVYEAGLGSAQQKAADQDTDDDDEEDSDNDADSEDEEDSDVEMDEGLVIDCSSKESRGLPGSSSSSDVNDYLMDSDSGIQEDFMSDTAGADRQLGRLPSEYYCDSDNDD</sequence>
<dbReference type="Proteomes" id="UP000192578">
    <property type="component" value="Unassembled WGS sequence"/>
</dbReference>
<dbReference type="SUPFAM" id="SSF47954">
    <property type="entry name" value="Cyclin-like"/>
    <property type="match status" value="1"/>
</dbReference>
<feature type="domain" description="Cyclin-like" evidence="3">
    <location>
        <begin position="87"/>
        <end position="170"/>
    </location>
</feature>
<evidence type="ECO:0000313" key="5">
    <source>
        <dbReference type="Proteomes" id="UP000192578"/>
    </source>
</evidence>
<evidence type="ECO:0000256" key="2">
    <source>
        <dbReference type="SAM" id="MobiDB-lite"/>
    </source>
</evidence>
<feature type="compositionally biased region" description="Acidic residues" evidence="2">
    <location>
        <begin position="295"/>
        <end position="325"/>
    </location>
</feature>
<keyword evidence="5" id="KW-1185">Reference proteome</keyword>
<dbReference type="InterPro" id="IPR039361">
    <property type="entry name" value="Cyclin"/>
</dbReference>
<organism evidence="4 5">
    <name type="scientific">Hypsibius exemplaris</name>
    <name type="common">Freshwater tardigrade</name>
    <dbReference type="NCBI Taxonomy" id="2072580"/>
    <lineage>
        <taxon>Eukaryota</taxon>
        <taxon>Metazoa</taxon>
        <taxon>Ecdysozoa</taxon>
        <taxon>Tardigrada</taxon>
        <taxon>Eutardigrada</taxon>
        <taxon>Parachela</taxon>
        <taxon>Hypsibioidea</taxon>
        <taxon>Hypsibiidae</taxon>
        <taxon>Hypsibius</taxon>
    </lineage>
</organism>
<dbReference type="FunFam" id="1.10.472.10:FF:000096">
    <property type="entry name" value="G1/S-specific cyclin-D3 isoform X2"/>
    <property type="match status" value="1"/>
</dbReference>
<dbReference type="Gene3D" id="1.10.472.10">
    <property type="entry name" value="Cyclin-like"/>
    <property type="match status" value="2"/>
</dbReference>
<dbReference type="PANTHER" id="PTHR10177">
    <property type="entry name" value="CYCLINS"/>
    <property type="match status" value="1"/>
</dbReference>
<comment type="similarity">
    <text evidence="1">Belongs to the cyclin family.</text>
</comment>
<evidence type="ECO:0000313" key="4">
    <source>
        <dbReference type="EMBL" id="OQV25219.1"/>
    </source>
</evidence>
<keyword evidence="1" id="KW-0195">Cyclin</keyword>
<protein>
    <submittedName>
        <fullName evidence="4">G1/S-specific cyclin-D3</fullName>
    </submittedName>
</protein>
<dbReference type="Pfam" id="PF00134">
    <property type="entry name" value="Cyclin_N"/>
    <property type="match status" value="1"/>
</dbReference>
<name>A0A1W0XCL2_HYPEX</name>
<dbReference type="InterPro" id="IPR036915">
    <property type="entry name" value="Cyclin-like_sf"/>
</dbReference>
<dbReference type="OrthoDB" id="306099at2759"/>
<evidence type="ECO:0000259" key="3">
    <source>
        <dbReference type="SMART" id="SM00385"/>
    </source>
</evidence>
<dbReference type="SMART" id="SM00385">
    <property type="entry name" value="CYCLIN"/>
    <property type="match status" value="1"/>
</dbReference>
<comment type="caution">
    <text evidence="4">The sequence shown here is derived from an EMBL/GenBank/DDBJ whole genome shotgun (WGS) entry which is preliminary data.</text>
</comment>
<accession>A0A1W0XCL2</accession>
<evidence type="ECO:0000256" key="1">
    <source>
        <dbReference type="RuleBase" id="RU000383"/>
    </source>
</evidence>
<gene>
    <name evidence="4" type="ORF">BV898_00907</name>
</gene>
<reference evidence="5" key="1">
    <citation type="submission" date="2017-01" db="EMBL/GenBank/DDBJ databases">
        <title>Comparative genomics of anhydrobiosis in the tardigrade Hypsibius dujardini.</title>
        <authorList>
            <person name="Yoshida Y."/>
            <person name="Koutsovoulos G."/>
            <person name="Laetsch D."/>
            <person name="Stevens L."/>
            <person name="Kumar S."/>
            <person name="Horikawa D."/>
            <person name="Ishino K."/>
            <person name="Komine S."/>
            <person name="Tomita M."/>
            <person name="Blaxter M."/>
            <person name="Arakawa K."/>
        </authorList>
    </citation>
    <scope>NUCLEOTIDE SEQUENCE [LARGE SCALE GENOMIC DNA]</scope>
    <source>
        <strain evidence="5">Z151</strain>
    </source>
</reference>
<dbReference type="AlphaFoldDB" id="A0A1W0XCL2"/>
<dbReference type="EMBL" id="MTYJ01000003">
    <property type="protein sequence ID" value="OQV25219.1"/>
    <property type="molecule type" value="Genomic_DNA"/>
</dbReference>